<reference evidence="3" key="1">
    <citation type="submission" date="2008-03" db="EMBL/GenBank/DDBJ databases">
        <title>Complete sequence of chromosome of Beijerinckia indica subsp. indica ATCC 9039.</title>
        <authorList>
            <consortium name="US DOE Joint Genome Institute"/>
            <person name="Copeland A."/>
            <person name="Lucas S."/>
            <person name="Lapidus A."/>
            <person name="Glavina del Rio T."/>
            <person name="Dalin E."/>
            <person name="Tice H."/>
            <person name="Bruce D."/>
            <person name="Goodwin L."/>
            <person name="Pitluck S."/>
            <person name="LaButti K."/>
            <person name="Schmutz J."/>
            <person name="Larimer F."/>
            <person name="Land M."/>
            <person name="Hauser L."/>
            <person name="Kyrpides N."/>
            <person name="Mikhailova N."/>
            <person name="Dunfield P.F."/>
            <person name="Dedysh S.N."/>
            <person name="Liesack W."/>
            <person name="Saw J.H."/>
            <person name="Alam M."/>
            <person name="Chen Y."/>
            <person name="Murrell J.C."/>
            <person name="Richardson P."/>
        </authorList>
    </citation>
    <scope>NUCLEOTIDE SEQUENCE [LARGE SCALE GENOMIC DNA]</scope>
    <source>
        <strain evidence="3">ATCC 9039 / DSM 1715 / NCIMB 8712</strain>
    </source>
</reference>
<dbReference type="Proteomes" id="UP000001695">
    <property type="component" value="Chromosome"/>
</dbReference>
<dbReference type="Gene3D" id="3.40.640.10">
    <property type="entry name" value="Type I PLP-dependent aspartate aminotransferase-like (Major domain)"/>
    <property type="match status" value="1"/>
</dbReference>
<dbReference type="RefSeq" id="WP_012383417.1">
    <property type="nucleotide sequence ID" value="NC_010581.1"/>
</dbReference>
<dbReference type="Gene3D" id="3.90.1150.10">
    <property type="entry name" value="Aspartate Aminotransferase, domain 1"/>
    <property type="match status" value="1"/>
</dbReference>
<dbReference type="PANTHER" id="PTHR30244:SF39">
    <property type="entry name" value="BLR3650 PROTEIN"/>
    <property type="match status" value="1"/>
</dbReference>
<dbReference type="InterPro" id="IPR015422">
    <property type="entry name" value="PyrdxlP-dep_Trfase_small"/>
</dbReference>
<name>B2IE35_BEII9</name>
<dbReference type="STRING" id="395963.Bind_0406"/>
<dbReference type="GO" id="GO:0030170">
    <property type="term" value="F:pyridoxal phosphate binding"/>
    <property type="evidence" value="ECO:0007669"/>
    <property type="project" value="TreeGrafter"/>
</dbReference>
<dbReference type="InterPro" id="IPR015421">
    <property type="entry name" value="PyrdxlP-dep_Trfase_major"/>
</dbReference>
<dbReference type="EMBL" id="CP001016">
    <property type="protein sequence ID" value="ACB94059.1"/>
    <property type="molecule type" value="Genomic_DNA"/>
</dbReference>
<keyword evidence="2" id="KW-0032">Aminotransferase</keyword>
<gene>
    <name evidence="2" type="ordered locus">Bind_0406</name>
</gene>
<dbReference type="CDD" id="cd00616">
    <property type="entry name" value="AHBA_syn"/>
    <property type="match status" value="1"/>
</dbReference>
<dbReference type="GO" id="GO:0000271">
    <property type="term" value="P:polysaccharide biosynthetic process"/>
    <property type="evidence" value="ECO:0007669"/>
    <property type="project" value="TreeGrafter"/>
</dbReference>
<dbReference type="eggNOG" id="COG0399">
    <property type="taxonomic scope" value="Bacteria"/>
</dbReference>
<keyword evidence="1" id="KW-0663">Pyridoxal phosphate</keyword>
<evidence type="ECO:0000256" key="1">
    <source>
        <dbReference type="RuleBase" id="RU004508"/>
    </source>
</evidence>
<reference evidence="2 3" key="2">
    <citation type="journal article" date="2010" name="J. Bacteriol.">
        <title>Complete genome sequence of Beijerinckia indica subsp. indica.</title>
        <authorList>
            <person name="Tamas I."/>
            <person name="Dedysh S.N."/>
            <person name="Liesack W."/>
            <person name="Stott M.B."/>
            <person name="Alam M."/>
            <person name="Murrell J.C."/>
            <person name="Dunfield P.F."/>
        </authorList>
    </citation>
    <scope>NUCLEOTIDE SEQUENCE [LARGE SCALE GENOMIC DNA]</scope>
    <source>
        <strain evidence="3">ATCC 9039 / DSM 1715 / NCIMB 8712</strain>
    </source>
</reference>
<evidence type="ECO:0000313" key="3">
    <source>
        <dbReference type="Proteomes" id="UP000001695"/>
    </source>
</evidence>
<dbReference type="KEGG" id="bid:Bind_0406"/>
<keyword evidence="2" id="KW-0808">Transferase</keyword>
<evidence type="ECO:0000313" key="2">
    <source>
        <dbReference type="EMBL" id="ACB94059.1"/>
    </source>
</evidence>
<accession>B2IE35</accession>
<dbReference type="SUPFAM" id="SSF53383">
    <property type="entry name" value="PLP-dependent transferases"/>
    <property type="match status" value="1"/>
</dbReference>
<dbReference type="GO" id="GO:0008483">
    <property type="term" value="F:transaminase activity"/>
    <property type="evidence" value="ECO:0007669"/>
    <property type="project" value="UniProtKB-KW"/>
</dbReference>
<proteinExistence type="inferred from homology"/>
<dbReference type="PIRSF" id="PIRSF000390">
    <property type="entry name" value="PLP_StrS"/>
    <property type="match status" value="1"/>
</dbReference>
<comment type="similarity">
    <text evidence="1">Belongs to the DegT/DnrJ/EryC1 family.</text>
</comment>
<dbReference type="InterPro" id="IPR000653">
    <property type="entry name" value="DegT/StrS_aminotransferase"/>
</dbReference>
<keyword evidence="3" id="KW-1185">Reference proteome</keyword>
<dbReference type="AlphaFoldDB" id="B2IE35"/>
<dbReference type="HOGENOM" id="CLU_033332_0_1_5"/>
<organism evidence="2 3">
    <name type="scientific">Beijerinckia indica subsp. indica (strain ATCC 9039 / DSM 1715 / NCIMB 8712)</name>
    <dbReference type="NCBI Taxonomy" id="395963"/>
    <lineage>
        <taxon>Bacteria</taxon>
        <taxon>Pseudomonadati</taxon>
        <taxon>Pseudomonadota</taxon>
        <taxon>Alphaproteobacteria</taxon>
        <taxon>Hyphomicrobiales</taxon>
        <taxon>Beijerinckiaceae</taxon>
        <taxon>Beijerinckia</taxon>
    </lineage>
</organism>
<dbReference type="PANTHER" id="PTHR30244">
    <property type="entry name" value="TRANSAMINASE"/>
    <property type="match status" value="1"/>
</dbReference>
<sequence>MSANLIPLCDPDMSQAELDAVLEVLQSANITSGDTVEAFEEAFARYLGRKYAVATSSGTMGLMLVLDAYGLGPGAEVITSPHSFREIAHAISLRGAFPIFADIDYWSGCMQPAKAENKLSDKTRALLVSNVNGHPAAWTEFRELADKYKLILIEDSSEAIGSTYKNSLVGTFGDCSVFDFSQPGPLVCGQGGMVVTDDIDVYMALRRYRNHRLDERSSVVVGRAPAYNGTMSNLSAALGLVQLQRLELILERRKRTEFWYFDYVKSFEGIKDPYIGPDVTEVHWFLYIVHLGTRFSRSSRDGIIEDLIKEEIEAAAYSVPMHLQPHYFDLGYRKKDFLVTEKVADRAVALPFHAHLTEDQIAFIVGSMKDASINIGAGAEITL</sequence>
<protein>
    <submittedName>
        <fullName evidence="2">DegT/DnrJ/EryC1/StrS aminotransferase</fullName>
    </submittedName>
</protein>
<dbReference type="OrthoDB" id="9768668at2"/>
<dbReference type="InterPro" id="IPR015424">
    <property type="entry name" value="PyrdxlP-dep_Trfase"/>
</dbReference>
<dbReference type="Pfam" id="PF01041">
    <property type="entry name" value="DegT_DnrJ_EryC1"/>
    <property type="match status" value="1"/>
</dbReference>